<feature type="transmembrane region" description="Helical" evidence="1">
    <location>
        <begin position="36"/>
        <end position="63"/>
    </location>
</feature>
<keyword evidence="1" id="KW-1133">Transmembrane helix</keyword>
<feature type="transmembrane region" description="Helical" evidence="1">
    <location>
        <begin position="69"/>
        <end position="90"/>
    </location>
</feature>
<organism evidence="2">
    <name type="scientific">marine metagenome</name>
    <dbReference type="NCBI Taxonomy" id="408172"/>
    <lineage>
        <taxon>unclassified sequences</taxon>
        <taxon>metagenomes</taxon>
        <taxon>ecological metagenomes</taxon>
    </lineage>
</organism>
<evidence type="ECO:0000313" key="2">
    <source>
        <dbReference type="EMBL" id="SVC37861.1"/>
    </source>
</evidence>
<reference evidence="2" key="1">
    <citation type="submission" date="2018-05" db="EMBL/GenBank/DDBJ databases">
        <authorList>
            <person name="Lanie J.A."/>
            <person name="Ng W.-L."/>
            <person name="Kazmierczak K.M."/>
            <person name="Andrzejewski T.M."/>
            <person name="Davidsen T.M."/>
            <person name="Wayne K.J."/>
            <person name="Tettelin H."/>
            <person name="Glass J.I."/>
            <person name="Rusch D."/>
            <person name="Podicherti R."/>
            <person name="Tsui H.-C.T."/>
            <person name="Winkler M.E."/>
        </authorList>
    </citation>
    <scope>NUCLEOTIDE SEQUENCE</scope>
</reference>
<keyword evidence="1" id="KW-0472">Membrane</keyword>
<protein>
    <submittedName>
        <fullName evidence="2">Uncharacterized protein</fullName>
    </submittedName>
</protein>
<gene>
    <name evidence="2" type="ORF">METZ01_LOCUS290715</name>
</gene>
<proteinExistence type="predicted"/>
<feature type="transmembrane region" description="Helical" evidence="1">
    <location>
        <begin position="6"/>
        <end position="24"/>
    </location>
</feature>
<name>A0A382LSH5_9ZZZZ</name>
<sequence length="95" mass="10156">MGEAGIWIAVILVGLVTLGVREYARTSGSFAARMDQIKFMVAAASLILLGITATILTIGFIIAVVVVEIWQTLLVVFAVFAGLATSIIWLRHPKA</sequence>
<evidence type="ECO:0000256" key="1">
    <source>
        <dbReference type="SAM" id="Phobius"/>
    </source>
</evidence>
<dbReference type="EMBL" id="UINC01088009">
    <property type="protein sequence ID" value="SVC37861.1"/>
    <property type="molecule type" value="Genomic_DNA"/>
</dbReference>
<dbReference type="AlphaFoldDB" id="A0A382LSH5"/>
<keyword evidence="1" id="KW-0812">Transmembrane</keyword>
<accession>A0A382LSH5</accession>